<name>A0A3N9UE54_9BACI</name>
<evidence type="ECO:0000313" key="3">
    <source>
        <dbReference type="Proteomes" id="UP000274033"/>
    </source>
</evidence>
<gene>
    <name evidence="2" type="ORF">EBB45_11575</name>
</gene>
<feature type="transmembrane region" description="Helical" evidence="1">
    <location>
        <begin position="288"/>
        <end position="312"/>
    </location>
</feature>
<dbReference type="EMBL" id="RRCT01000009">
    <property type="protein sequence ID" value="RQW74517.1"/>
    <property type="molecule type" value="Genomic_DNA"/>
</dbReference>
<keyword evidence="3" id="KW-1185">Reference proteome</keyword>
<dbReference type="InterPro" id="IPR012347">
    <property type="entry name" value="Ferritin-like"/>
</dbReference>
<keyword evidence="1" id="KW-0472">Membrane</keyword>
<dbReference type="OrthoDB" id="1675670at2"/>
<dbReference type="Gene3D" id="1.20.1260.10">
    <property type="match status" value="2"/>
</dbReference>
<evidence type="ECO:0000256" key="1">
    <source>
        <dbReference type="SAM" id="Phobius"/>
    </source>
</evidence>
<dbReference type="Proteomes" id="UP000274033">
    <property type="component" value="Unassembled WGS sequence"/>
</dbReference>
<keyword evidence="1" id="KW-1133">Transmembrane helix</keyword>
<dbReference type="InterPro" id="IPR021617">
    <property type="entry name" value="DUF3231"/>
</dbReference>
<proteinExistence type="predicted"/>
<sequence length="361" mass="41424">MSQNRIAYFKNGNNLTQGIFEEDRSLLLTNPISASEVGTLWLTYQEKTLIMRLLEYFMKHADDEESRNLSGGLWQELNFYVLEMEKIFEKQGMVCPIGFTKADVNLDAPKLYDNGFDIMFLRLLKEVSMGMYTININMAYNNEVMQIYEGLTTVTQKIYKLATLYLLQKGILSLPPKVTMPRTTEYIESKSYLSGFSPFGEKRVLNNIEVGIIHHGIESNNIGMQLVTGFAQCAKNKEVRDYFVKGKELAKKQIKMFEDILLESDIQFSATSGSTVTTSTVPPFSDKLMMFCVFLLNGFSIVGNSFATFFTLRNDLTMKTALLAKDIYFYGHEGVKIMIKNGWFEEPPQMEDRKRIIDRDE</sequence>
<evidence type="ECO:0000313" key="2">
    <source>
        <dbReference type="EMBL" id="RQW74517.1"/>
    </source>
</evidence>
<dbReference type="AlphaFoldDB" id="A0A3N9UE54"/>
<dbReference type="Pfam" id="PF11553">
    <property type="entry name" value="DUF3231"/>
    <property type="match status" value="2"/>
</dbReference>
<comment type="caution">
    <text evidence="2">The sequence shown here is derived from an EMBL/GenBank/DDBJ whole genome shotgun (WGS) entry which is preliminary data.</text>
</comment>
<protein>
    <submittedName>
        <fullName evidence="2">DUF3231 family protein</fullName>
    </submittedName>
</protein>
<reference evidence="2 3" key="1">
    <citation type="journal article" date="2013" name="J. Microbiol.">
        <title>Lysinibacillus chungkukjangi sp. nov., isolated from Chungkukjang, Korean fermented soybean food.</title>
        <authorList>
            <person name="Kim S.J."/>
            <person name="Jang Y.H."/>
            <person name="Hamada M."/>
            <person name="Ahn J.H."/>
            <person name="Weon H.Y."/>
            <person name="Suzuki K."/>
            <person name="Whang K.S."/>
            <person name="Kwon S.W."/>
        </authorList>
    </citation>
    <scope>NUCLEOTIDE SEQUENCE [LARGE SCALE GENOMIC DNA]</scope>
    <source>
        <strain evidence="2 3">MCCC 1A12701</strain>
    </source>
</reference>
<keyword evidence="1" id="KW-0812">Transmembrane</keyword>
<accession>A0A3N9UE54</accession>
<organism evidence="2 3">
    <name type="scientific">Lysinibacillus composti</name>
    <dbReference type="NCBI Taxonomy" id="720633"/>
    <lineage>
        <taxon>Bacteria</taxon>
        <taxon>Bacillati</taxon>
        <taxon>Bacillota</taxon>
        <taxon>Bacilli</taxon>
        <taxon>Bacillales</taxon>
        <taxon>Bacillaceae</taxon>
        <taxon>Lysinibacillus</taxon>
    </lineage>
</organism>